<dbReference type="GO" id="GO:0000001">
    <property type="term" value="P:mitochondrion inheritance"/>
    <property type="evidence" value="ECO:0007669"/>
    <property type="project" value="InterPro"/>
</dbReference>
<evidence type="ECO:0000256" key="1">
    <source>
        <dbReference type="ARBA" id="ARBA00004273"/>
    </source>
</evidence>
<keyword evidence="12" id="KW-1185">Reference proteome</keyword>
<accession>A0A4P9ZUI3</accession>
<evidence type="ECO:0000256" key="4">
    <source>
        <dbReference type="ARBA" id="ARBA00022792"/>
    </source>
</evidence>
<keyword evidence="6" id="KW-1133">Transmembrane helix</keyword>
<comment type="function">
    <text evidence="9">Involved in the organization of the mitochondrial membranes and the global structure of the mitochondria. Also required for mitochondrial distribution and mobility as well as for the maintenance of mitochondrial DNA nucleoids structures.</text>
</comment>
<dbReference type="InterPro" id="IPR012571">
    <property type="entry name" value="Mdm31/Mdm32"/>
</dbReference>
<evidence type="ECO:0000256" key="5">
    <source>
        <dbReference type="ARBA" id="ARBA00022946"/>
    </source>
</evidence>
<evidence type="ECO:0000256" key="3">
    <source>
        <dbReference type="ARBA" id="ARBA00022692"/>
    </source>
</evidence>
<keyword evidence="4" id="KW-0999">Mitochondrion inner membrane</keyword>
<protein>
    <submittedName>
        <fullName evidence="11">Mitochondrial distribution and morphology protein family 31/32</fullName>
    </submittedName>
</protein>
<dbReference type="PANTHER" id="PTHR31068">
    <property type="entry name" value="MITOCHONDRIAL DISTRIBUTION AND MORPHOLOGY PROTEIN 31"/>
    <property type="match status" value="1"/>
</dbReference>
<dbReference type="GO" id="GO:0005743">
    <property type="term" value="C:mitochondrial inner membrane"/>
    <property type="evidence" value="ECO:0007669"/>
    <property type="project" value="UniProtKB-SubCell"/>
</dbReference>
<evidence type="ECO:0000256" key="10">
    <source>
        <dbReference type="SAM" id="MobiDB-lite"/>
    </source>
</evidence>
<feature type="region of interest" description="Disordered" evidence="10">
    <location>
        <begin position="1"/>
        <end position="31"/>
    </location>
</feature>
<proteinExistence type="inferred from homology"/>
<dbReference type="Proteomes" id="UP000268162">
    <property type="component" value="Unassembled WGS sequence"/>
</dbReference>
<evidence type="ECO:0000313" key="12">
    <source>
        <dbReference type="Proteomes" id="UP000268162"/>
    </source>
</evidence>
<keyword evidence="8" id="KW-0472">Membrane</keyword>
<dbReference type="PANTHER" id="PTHR31068:SF0">
    <property type="entry name" value="MITOCHONDRIAL DISTRIBUTION AND MORPHOLOGY PROTEIN 31"/>
    <property type="match status" value="1"/>
</dbReference>
<dbReference type="AlphaFoldDB" id="A0A4P9ZUI3"/>
<evidence type="ECO:0000256" key="7">
    <source>
        <dbReference type="ARBA" id="ARBA00023128"/>
    </source>
</evidence>
<dbReference type="STRING" id="215637.A0A4P9ZUI3"/>
<evidence type="ECO:0000256" key="8">
    <source>
        <dbReference type="ARBA" id="ARBA00023136"/>
    </source>
</evidence>
<dbReference type="GO" id="GO:0007005">
    <property type="term" value="P:mitochondrion organization"/>
    <property type="evidence" value="ECO:0007669"/>
    <property type="project" value="InterPro"/>
</dbReference>
<evidence type="ECO:0000313" key="11">
    <source>
        <dbReference type="EMBL" id="RKP37205.1"/>
    </source>
</evidence>
<keyword evidence="3" id="KW-0812">Transmembrane</keyword>
<gene>
    <name evidence="11" type="ORF">BJ085DRAFT_21159</name>
</gene>
<comment type="similarity">
    <text evidence="2">Belongs to the MDM31/MDM32 family.</text>
</comment>
<sequence>MHLGPEYAERVKQTARQQVERQQDRSNQNPYRRFDDHYHLEHPSDEVAQLHPDSLQAEVDYTMYDLRIDRIDVTFSVWRWMDGKGLVKDCTMKGVRGVIDRSRVYWDPAVPYNPEAERAKHRPGNFELESFHLEDMLVYMYYPDNFPPFPISIFSASLPQLRQQWFLLDILSADSMVGSYSNCLFSIHRAQDPTTSIAGSIQPGRTAPLRSMALKRSHLRIDGVPVGHLNGGIDGPFGWITDGQVDMDAIITFPTDPHAEPIKKLVHGLADDLEQAINQAPHIPLIDPQIQFDLQVTFRNPRASVPLQTSDLTYLNNALIRPIVAYMNANRTVTPIPCRFSMRFSDFDGSWSVYDSRFADYASAEIGKGIVQLAYDERERNRRLKRVGLWGVQMVTRNIIAVLEYARGKRGFWHYLGLVNDTPN</sequence>
<evidence type="ECO:0000256" key="6">
    <source>
        <dbReference type="ARBA" id="ARBA00022989"/>
    </source>
</evidence>
<evidence type="ECO:0000256" key="9">
    <source>
        <dbReference type="ARBA" id="ARBA00025191"/>
    </source>
</evidence>
<dbReference type="Pfam" id="PF08118">
    <property type="entry name" value="MDM31_MDM32"/>
    <property type="match status" value="2"/>
</dbReference>
<evidence type="ECO:0000256" key="2">
    <source>
        <dbReference type="ARBA" id="ARBA00005687"/>
    </source>
</evidence>
<dbReference type="EMBL" id="ML002527">
    <property type="protein sequence ID" value="RKP37205.1"/>
    <property type="molecule type" value="Genomic_DNA"/>
</dbReference>
<name>A0A4P9ZUI3_9FUNG</name>
<keyword evidence="5" id="KW-0809">Transit peptide</keyword>
<feature type="compositionally biased region" description="Basic and acidic residues" evidence="10">
    <location>
        <begin position="7"/>
        <end position="24"/>
    </location>
</feature>
<keyword evidence="7" id="KW-0496">Mitochondrion</keyword>
<reference evidence="12" key="1">
    <citation type="journal article" date="2018" name="Nat. Microbiol.">
        <title>Leveraging single-cell genomics to expand the fungal tree of life.</title>
        <authorList>
            <person name="Ahrendt S.R."/>
            <person name="Quandt C.A."/>
            <person name="Ciobanu D."/>
            <person name="Clum A."/>
            <person name="Salamov A."/>
            <person name="Andreopoulos B."/>
            <person name="Cheng J.F."/>
            <person name="Woyke T."/>
            <person name="Pelin A."/>
            <person name="Henrissat B."/>
            <person name="Reynolds N.K."/>
            <person name="Benny G.L."/>
            <person name="Smith M.E."/>
            <person name="James T.Y."/>
            <person name="Grigoriev I.V."/>
        </authorList>
    </citation>
    <scope>NUCLEOTIDE SEQUENCE [LARGE SCALE GENOMIC DNA]</scope>
    <source>
        <strain evidence="12">RSA 468</strain>
    </source>
</reference>
<organism evidence="11 12">
    <name type="scientific">Dimargaris cristalligena</name>
    <dbReference type="NCBI Taxonomy" id="215637"/>
    <lineage>
        <taxon>Eukaryota</taxon>
        <taxon>Fungi</taxon>
        <taxon>Fungi incertae sedis</taxon>
        <taxon>Zoopagomycota</taxon>
        <taxon>Kickxellomycotina</taxon>
        <taxon>Dimargaritomycetes</taxon>
        <taxon>Dimargaritales</taxon>
        <taxon>Dimargaritaceae</taxon>
        <taxon>Dimargaris</taxon>
    </lineage>
</organism>
<comment type="subcellular location">
    <subcellularLocation>
        <location evidence="1">Mitochondrion inner membrane</location>
    </subcellularLocation>
</comment>